<dbReference type="PANTHER" id="PTHR30619:SF1">
    <property type="entry name" value="RECOMBINATION PROTEIN 2"/>
    <property type="match status" value="1"/>
</dbReference>
<gene>
    <name evidence="9" type="ORF">HY076_01435</name>
</gene>
<dbReference type="Gene3D" id="3.60.15.10">
    <property type="entry name" value="Ribonuclease Z/Hydroxyacylglutathione hydrolase-like"/>
    <property type="match status" value="1"/>
</dbReference>
<evidence type="ECO:0000256" key="1">
    <source>
        <dbReference type="ARBA" id="ARBA00004651"/>
    </source>
</evidence>
<protein>
    <submittedName>
        <fullName evidence="9">ComEC/Rec2 family competence protein</fullName>
    </submittedName>
</protein>
<reference evidence="9" key="1">
    <citation type="submission" date="2020-07" db="EMBL/GenBank/DDBJ databases">
        <title>Huge and variable diversity of episymbiotic CPR bacteria and DPANN archaea in groundwater ecosystems.</title>
        <authorList>
            <person name="He C.Y."/>
            <person name="Keren R."/>
            <person name="Whittaker M."/>
            <person name="Farag I.F."/>
            <person name="Doudna J."/>
            <person name="Cate J.H.D."/>
            <person name="Banfield J.F."/>
        </authorList>
    </citation>
    <scope>NUCLEOTIDE SEQUENCE</scope>
    <source>
        <strain evidence="9">NC_groundwater_928_Pr1_S-0.2um_72_17</strain>
    </source>
</reference>
<dbReference type="AlphaFoldDB" id="A0A9D6L4X7"/>
<dbReference type="NCBIfam" id="TIGR00360">
    <property type="entry name" value="ComEC_N-term"/>
    <property type="match status" value="1"/>
</dbReference>
<feature type="domain" description="Metallo-beta-lactamase" evidence="8">
    <location>
        <begin position="258"/>
        <end position="451"/>
    </location>
</feature>
<accession>A0A9D6L4X7</accession>
<keyword evidence="3 7" id="KW-0812">Transmembrane</keyword>
<dbReference type="InterPro" id="IPR004477">
    <property type="entry name" value="ComEC_N"/>
</dbReference>
<evidence type="ECO:0000259" key="8">
    <source>
        <dbReference type="SMART" id="SM00849"/>
    </source>
</evidence>
<dbReference type="Pfam" id="PF00753">
    <property type="entry name" value="Lactamase_B"/>
    <property type="match status" value="1"/>
</dbReference>
<dbReference type="Pfam" id="PF03772">
    <property type="entry name" value="Competence"/>
    <property type="match status" value="1"/>
</dbReference>
<feature type="transmembrane region" description="Helical" evidence="7">
    <location>
        <begin position="113"/>
        <end position="137"/>
    </location>
</feature>
<evidence type="ECO:0000256" key="3">
    <source>
        <dbReference type="ARBA" id="ARBA00022692"/>
    </source>
</evidence>
<evidence type="ECO:0000256" key="5">
    <source>
        <dbReference type="ARBA" id="ARBA00023136"/>
    </source>
</evidence>
<dbReference type="SUPFAM" id="SSF56281">
    <property type="entry name" value="Metallo-hydrolase/oxidoreductase"/>
    <property type="match status" value="1"/>
</dbReference>
<dbReference type="EMBL" id="JACQAY010000046">
    <property type="protein sequence ID" value="MBI3538918.1"/>
    <property type="molecule type" value="Genomic_DNA"/>
</dbReference>
<feature type="transmembrane region" description="Helical" evidence="7">
    <location>
        <begin position="61"/>
        <end position="78"/>
    </location>
</feature>
<evidence type="ECO:0000256" key="6">
    <source>
        <dbReference type="SAM" id="MobiDB-lite"/>
    </source>
</evidence>
<organism evidence="9 10">
    <name type="scientific">Eiseniibacteriota bacterium</name>
    <dbReference type="NCBI Taxonomy" id="2212470"/>
    <lineage>
        <taxon>Bacteria</taxon>
        <taxon>Candidatus Eiseniibacteriota</taxon>
    </lineage>
</organism>
<evidence type="ECO:0000256" key="4">
    <source>
        <dbReference type="ARBA" id="ARBA00022989"/>
    </source>
</evidence>
<sequence length="530" mass="54944">MALFYMGIAGPLPSLMRAVATELVIAGAQLAGRALDPVHGLAMSVVVLLTLAPGWAHDLGFQLSCLATLGLVSIGPWLTERCGRWRALAAPFVPTVAAQIAALPLLLDRFHALPWLSLVANLLAVPVCGLLLAAAWLAVACDALWPGIGAPCFGACDVLAGALRAIADLTARVPGALLATGSEPALPWIAAVGAALLALALPRPRALDRAPYPATFARVAAAWAGAVATALALLLAATARPLAPPAGRWWMIAIDVGQGDAIALAFGDAWWLVDAGVRTPRTDMGEAVVLPFLRWAGVRSLERLALTHDDGDHTGGAPAVIRGARVRELIVPTPVPGVAGPGARFAAAGVPLRPVARGDTLRLAPRVIVRWPPAGTALPTDNSAALVLEVGEGRARALLTADLDSLREDSLDVAPGLAVLKVGHHGSGSSSGVGFLARVRPALAVISVGAHNAFGHPDPRALVRLSDTRARVVRTDRCGAVWLEIADDSVRMVDWSRERPGDDARAADRASRGAPVRDRGRPLAGSAARW</sequence>
<feature type="transmembrane region" description="Helical" evidence="7">
    <location>
        <begin position="85"/>
        <end position="107"/>
    </location>
</feature>
<keyword evidence="5 7" id="KW-0472">Membrane</keyword>
<dbReference type="GO" id="GO:0005886">
    <property type="term" value="C:plasma membrane"/>
    <property type="evidence" value="ECO:0007669"/>
    <property type="project" value="UniProtKB-SubCell"/>
</dbReference>
<evidence type="ECO:0000256" key="7">
    <source>
        <dbReference type="SAM" id="Phobius"/>
    </source>
</evidence>
<dbReference type="InterPro" id="IPR036866">
    <property type="entry name" value="RibonucZ/Hydroxyglut_hydro"/>
</dbReference>
<name>A0A9D6L4X7_UNCEI</name>
<keyword evidence="4 7" id="KW-1133">Transmembrane helix</keyword>
<feature type="region of interest" description="Disordered" evidence="6">
    <location>
        <begin position="497"/>
        <end position="530"/>
    </location>
</feature>
<feature type="transmembrane region" description="Helical" evidence="7">
    <location>
        <begin position="144"/>
        <end position="165"/>
    </location>
</feature>
<evidence type="ECO:0000313" key="9">
    <source>
        <dbReference type="EMBL" id="MBI3538918.1"/>
    </source>
</evidence>
<dbReference type="InterPro" id="IPR052159">
    <property type="entry name" value="Competence_DNA_uptake"/>
</dbReference>
<proteinExistence type="predicted"/>
<evidence type="ECO:0000313" key="10">
    <source>
        <dbReference type="Proteomes" id="UP000807850"/>
    </source>
</evidence>
<evidence type="ECO:0000256" key="2">
    <source>
        <dbReference type="ARBA" id="ARBA00022475"/>
    </source>
</evidence>
<feature type="compositionally biased region" description="Basic and acidic residues" evidence="6">
    <location>
        <begin position="497"/>
        <end position="521"/>
    </location>
</feature>
<keyword evidence="2" id="KW-1003">Cell membrane</keyword>
<dbReference type="SMART" id="SM00849">
    <property type="entry name" value="Lactamase_B"/>
    <property type="match status" value="1"/>
</dbReference>
<dbReference type="PANTHER" id="PTHR30619">
    <property type="entry name" value="DNA INTERNALIZATION/COMPETENCE PROTEIN COMEC/REC2"/>
    <property type="match status" value="1"/>
</dbReference>
<comment type="subcellular location">
    <subcellularLocation>
        <location evidence="1">Cell membrane</location>
        <topology evidence="1">Multi-pass membrane protein</topology>
    </subcellularLocation>
</comment>
<comment type="caution">
    <text evidence="9">The sequence shown here is derived from an EMBL/GenBank/DDBJ whole genome shotgun (WGS) entry which is preliminary data.</text>
</comment>
<dbReference type="Proteomes" id="UP000807850">
    <property type="component" value="Unassembled WGS sequence"/>
</dbReference>
<feature type="transmembrane region" description="Helical" evidence="7">
    <location>
        <begin position="215"/>
        <end position="237"/>
    </location>
</feature>
<dbReference type="InterPro" id="IPR001279">
    <property type="entry name" value="Metallo-B-lactamas"/>
</dbReference>
<feature type="transmembrane region" description="Helical" evidence="7">
    <location>
        <begin position="185"/>
        <end position="203"/>
    </location>
</feature>